<gene>
    <name evidence="1" type="ORF">PGLA1383_LOCUS36483</name>
</gene>
<dbReference type="Proteomes" id="UP000654075">
    <property type="component" value="Unassembled WGS sequence"/>
</dbReference>
<keyword evidence="2" id="KW-1185">Reference proteome</keyword>
<accession>A0A813G3H0</accession>
<dbReference type="AlphaFoldDB" id="A0A813G3H0"/>
<protein>
    <submittedName>
        <fullName evidence="1">Uncharacterized protein</fullName>
    </submittedName>
</protein>
<feature type="non-terminal residue" evidence="1">
    <location>
        <position position="131"/>
    </location>
</feature>
<dbReference type="OrthoDB" id="328103at2759"/>
<sequence>MAAVVAAAEKDPNALTKNAKKVLDEDDETTCGFCAFCILDQDGYGKKTKGSSVDVPWHLASKDGDSVVLEAELPANPLFFLQISSDEGNFFFGQWWLTDSGRSKTNQICDLVPKDCKMIQKSLDGDMSAFE</sequence>
<comment type="caution">
    <text evidence="1">The sequence shown here is derived from an EMBL/GenBank/DDBJ whole genome shotgun (WGS) entry which is preliminary data.</text>
</comment>
<proteinExistence type="predicted"/>
<organism evidence="1 2">
    <name type="scientific">Polarella glacialis</name>
    <name type="common">Dinoflagellate</name>
    <dbReference type="NCBI Taxonomy" id="89957"/>
    <lineage>
        <taxon>Eukaryota</taxon>
        <taxon>Sar</taxon>
        <taxon>Alveolata</taxon>
        <taxon>Dinophyceae</taxon>
        <taxon>Suessiales</taxon>
        <taxon>Suessiaceae</taxon>
        <taxon>Polarella</taxon>
    </lineage>
</organism>
<evidence type="ECO:0000313" key="1">
    <source>
        <dbReference type="EMBL" id="CAE8618885.1"/>
    </source>
</evidence>
<reference evidence="1" key="1">
    <citation type="submission" date="2021-02" db="EMBL/GenBank/DDBJ databases">
        <authorList>
            <person name="Dougan E. K."/>
            <person name="Rhodes N."/>
            <person name="Thang M."/>
            <person name="Chan C."/>
        </authorList>
    </citation>
    <scope>NUCLEOTIDE SEQUENCE</scope>
</reference>
<evidence type="ECO:0000313" key="2">
    <source>
        <dbReference type="Proteomes" id="UP000654075"/>
    </source>
</evidence>
<dbReference type="EMBL" id="CAJNNV010026728">
    <property type="protein sequence ID" value="CAE8618885.1"/>
    <property type="molecule type" value="Genomic_DNA"/>
</dbReference>
<name>A0A813G3H0_POLGL</name>